<dbReference type="AlphaFoldDB" id="A0A0E3Q661"/>
<protein>
    <submittedName>
        <fullName evidence="1">Uncharacterized protein</fullName>
    </submittedName>
</protein>
<gene>
    <name evidence="1" type="ORF">MSVAZ_1943</name>
</gene>
<name>A0A0E3Q661_9EURY</name>
<dbReference type="HOGENOM" id="CLU_975315_0_0_2"/>
<evidence type="ECO:0000313" key="2">
    <source>
        <dbReference type="Proteomes" id="UP000033096"/>
    </source>
</evidence>
<keyword evidence="2" id="KW-1185">Reference proteome</keyword>
<proteinExistence type="predicted"/>
<reference evidence="1 2" key="1">
    <citation type="submission" date="2014-07" db="EMBL/GenBank/DDBJ databases">
        <title>Methanogenic archaea and the global carbon cycle.</title>
        <authorList>
            <person name="Henriksen J.R."/>
            <person name="Luke J."/>
            <person name="Reinhart S."/>
            <person name="Benedict M.N."/>
            <person name="Youngblut N.D."/>
            <person name="Metcalf M.E."/>
            <person name="Whitaker R.J."/>
            <person name="Metcalf W.W."/>
        </authorList>
    </citation>
    <scope>NUCLEOTIDE SEQUENCE [LARGE SCALE GENOMIC DNA]</scope>
    <source>
        <strain evidence="1 2">Z-761</strain>
    </source>
</reference>
<evidence type="ECO:0000313" key="1">
    <source>
        <dbReference type="EMBL" id="AKB44212.1"/>
    </source>
</evidence>
<accession>A0A0E3Q661</accession>
<dbReference type="PATRIC" id="fig|1434123.4.peg.2361"/>
<dbReference type="EMBL" id="CP009520">
    <property type="protein sequence ID" value="AKB44212.1"/>
    <property type="molecule type" value="Genomic_DNA"/>
</dbReference>
<organism evidence="1 2">
    <name type="scientific">Methanosarcina vacuolata Z-761</name>
    <dbReference type="NCBI Taxonomy" id="1434123"/>
    <lineage>
        <taxon>Archaea</taxon>
        <taxon>Methanobacteriati</taxon>
        <taxon>Methanobacteriota</taxon>
        <taxon>Stenosarchaea group</taxon>
        <taxon>Methanomicrobia</taxon>
        <taxon>Methanosarcinales</taxon>
        <taxon>Methanosarcinaceae</taxon>
        <taxon>Methanosarcina</taxon>
    </lineage>
</organism>
<sequence>MDRTTGKEQIFRLLPKYDMEHALRTAWDKKASIFSKGLVSLISRPKPEEIKITDQNYLYEPFWHIKCNVHYEYDRTRDYNFSILDPEVKSVTIDGKDYSVATTSRQFTIMGIEHCITEGSKEVIFDAVSRQEKQDWEKYLLFEKESVSDVPELSTDGSTYVSPEMLPKAAVQQVFSSLPQPIRPDTTPEEKKDVSIVNLYFRPVYVFEYKWERNGKTAVAEFDGLTGEMTFVGDITLRQKIEKVMTRDLFFDISTEAANLVIPGSGIAVRVIKEVAKK</sequence>
<dbReference type="KEGG" id="mvc:MSVAZ_1943"/>
<dbReference type="Proteomes" id="UP000033096">
    <property type="component" value="Chromosome"/>
</dbReference>